<evidence type="ECO:0000313" key="1">
    <source>
        <dbReference type="EMBL" id="TYP46577.1"/>
    </source>
</evidence>
<feature type="non-terminal residue" evidence="1">
    <location>
        <position position="1"/>
    </location>
</feature>
<accession>A0A5S5ADT3</accession>
<dbReference type="SUPFAM" id="SSF50494">
    <property type="entry name" value="Trypsin-like serine proteases"/>
    <property type="match status" value="1"/>
</dbReference>
<evidence type="ECO:0008006" key="3">
    <source>
        <dbReference type="Google" id="ProtNLM"/>
    </source>
</evidence>
<proteinExistence type="predicted"/>
<dbReference type="InterPro" id="IPR043504">
    <property type="entry name" value="Peptidase_S1_PA_chymotrypsin"/>
</dbReference>
<comment type="caution">
    <text evidence="1">The sequence shown here is derived from an EMBL/GenBank/DDBJ whole genome shotgun (WGS) entry which is preliminary data.</text>
</comment>
<dbReference type="EMBL" id="VNHO01000064">
    <property type="protein sequence ID" value="TYP46577.1"/>
    <property type="molecule type" value="Genomic_DNA"/>
</dbReference>
<dbReference type="InterPro" id="IPR009003">
    <property type="entry name" value="Peptidase_S1_PA"/>
</dbReference>
<protein>
    <recommendedName>
        <fullName evidence="3">Trypsin-like peptidase</fullName>
    </recommendedName>
</protein>
<organism evidence="1 2">
    <name type="scientific">Thermosediminibacter litoriperuensis</name>
    <dbReference type="NCBI Taxonomy" id="291989"/>
    <lineage>
        <taxon>Bacteria</taxon>
        <taxon>Bacillati</taxon>
        <taxon>Bacillota</taxon>
        <taxon>Clostridia</taxon>
        <taxon>Thermosediminibacterales</taxon>
        <taxon>Thermosediminibacteraceae</taxon>
        <taxon>Thermosediminibacter</taxon>
    </lineage>
</organism>
<dbReference type="Proteomes" id="UP000322294">
    <property type="component" value="Unassembled WGS sequence"/>
</dbReference>
<reference evidence="1 2" key="1">
    <citation type="submission" date="2019-07" db="EMBL/GenBank/DDBJ databases">
        <title>Genomic Encyclopedia of Type Strains, Phase I: the one thousand microbial genomes (KMG-I) project.</title>
        <authorList>
            <person name="Kyrpides N."/>
        </authorList>
    </citation>
    <scope>NUCLEOTIDE SEQUENCE [LARGE SCALE GENOMIC DNA]</scope>
    <source>
        <strain evidence="1 2">DSM 16647</strain>
    </source>
</reference>
<dbReference type="Gene3D" id="2.40.10.10">
    <property type="entry name" value="Trypsin-like serine proteases"/>
    <property type="match status" value="1"/>
</dbReference>
<dbReference type="AlphaFoldDB" id="A0A5S5ADT3"/>
<gene>
    <name evidence="1" type="ORF">LZ11_02512</name>
</gene>
<evidence type="ECO:0000313" key="2">
    <source>
        <dbReference type="Proteomes" id="UP000322294"/>
    </source>
</evidence>
<keyword evidence="2" id="KW-1185">Reference proteome</keyword>
<name>A0A5S5ADT3_9FIRM</name>
<sequence length="115" mass="12262">INPDYISPEILDLGEIRGIAEPRIGMTLVKSGRTSGVSKSEIKALNVRIRVMMGAGEEATFYDQILTGPMAQPGDSGSLVLNEKMEAVGLLFAGSDLATLINPISTVLKLLKVTF</sequence>